<feature type="region of interest" description="Disordered" evidence="1">
    <location>
        <begin position="1"/>
        <end position="42"/>
    </location>
</feature>
<dbReference type="Proteomes" id="UP000004535">
    <property type="component" value="Unassembled WGS sequence"/>
</dbReference>
<organism evidence="2 3">
    <name type="scientific">Burkholderia multivorans CGD2</name>
    <dbReference type="NCBI Taxonomy" id="513052"/>
    <lineage>
        <taxon>Bacteria</taxon>
        <taxon>Pseudomonadati</taxon>
        <taxon>Pseudomonadota</taxon>
        <taxon>Betaproteobacteria</taxon>
        <taxon>Burkholderiales</taxon>
        <taxon>Burkholderiaceae</taxon>
        <taxon>Burkholderia</taxon>
        <taxon>Burkholderia cepacia complex</taxon>
    </lineage>
</organism>
<sequence>MPHASTRAGARDGASGMPGAAAIVVGTGSRRKGNNEKSLFRK</sequence>
<evidence type="ECO:0000313" key="3">
    <source>
        <dbReference type="Proteomes" id="UP000004535"/>
    </source>
</evidence>
<accession>B9BRE1</accession>
<dbReference type="EMBL" id="ACFC01000006">
    <property type="protein sequence ID" value="EEE06362.1"/>
    <property type="molecule type" value="Genomic_DNA"/>
</dbReference>
<evidence type="ECO:0000256" key="1">
    <source>
        <dbReference type="SAM" id="MobiDB-lite"/>
    </source>
</evidence>
<protein>
    <submittedName>
        <fullName evidence="2">Uncharacterized protein</fullName>
    </submittedName>
</protein>
<dbReference type="AlphaFoldDB" id="B9BRE1"/>
<gene>
    <name evidence="2" type="ORF">BURMUCGD2_3958</name>
</gene>
<name>B9BRE1_9BURK</name>
<reference evidence="2 3" key="1">
    <citation type="journal article" date="2012" name="J. Bacteriol.">
        <title>Draft Genome Sequence Determination for Cystic Fibrosis and Chronic Granulomatous Disease Burkholderia multivorans Isolates.</title>
        <authorList>
            <person name="Varga J.J."/>
            <person name="Losada L."/>
            <person name="Zelazny A.M."/>
            <person name="Brinkac L."/>
            <person name="Harkins D."/>
            <person name="Radune D."/>
            <person name="Hostetler J."/>
            <person name="Sampaio E.P."/>
            <person name="Ronning C.M."/>
            <person name="Nierman W.C."/>
            <person name="Greenberg D.E."/>
            <person name="Holland S.M."/>
            <person name="Goldberg J.B."/>
        </authorList>
    </citation>
    <scope>NUCLEOTIDE SEQUENCE [LARGE SCALE GENOMIC DNA]</scope>
    <source>
        <strain evidence="2 3">CGD2</strain>
    </source>
</reference>
<evidence type="ECO:0000313" key="2">
    <source>
        <dbReference type="EMBL" id="EEE06362.1"/>
    </source>
</evidence>
<feature type="compositionally biased region" description="Basic and acidic residues" evidence="1">
    <location>
        <begin position="33"/>
        <end position="42"/>
    </location>
</feature>
<proteinExistence type="predicted"/>
<comment type="caution">
    <text evidence="2">The sequence shown here is derived from an EMBL/GenBank/DDBJ whole genome shotgun (WGS) entry which is preliminary data.</text>
</comment>